<dbReference type="Pfam" id="PF03534">
    <property type="entry name" value="SpvB"/>
    <property type="match status" value="1"/>
</dbReference>
<proteinExistence type="predicted"/>
<dbReference type="PANTHER" id="PTHR32305:SF15">
    <property type="entry name" value="PROTEIN RHSA-RELATED"/>
    <property type="match status" value="1"/>
</dbReference>
<dbReference type="InterPro" id="IPR032538">
    <property type="entry name" value="DUF4951"/>
</dbReference>
<dbReference type="InterPro" id="IPR013517">
    <property type="entry name" value="FG-GAP"/>
</dbReference>
<feature type="region of interest" description="Disordered" evidence="5">
    <location>
        <begin position="2677"/>
        <end position="2787"/>
    </location>
</feature>
<dbReference type="InterPro" id="IPR003284">
    <property type="entry name" value="Sal_SpvB"/>
</dbReference>
<feature type="compositionally biased region" description="Pro residues" evidence="5">
    <location>
        <begin position="57"/>
        <end position="69"/>
    </location>
</feature>
<feature type="compositionally biased region" description="Low complexity" evidence="5">
    <location>
        <begin position="11"/>
        <end position="52"/>
    </location>
</feature>
<keyword evidence="2" id="KW-0964">Secreted</keyword>
<feature type="region of interest" description="Disordered" evidence="5">
    <location>
        <begin position="1567"/>
        <end position="1586"/>
    </location>
</feature>
<evidence type="ECO:0000256" key="4">
    <source>
        <dbReference type="ARBA" id="ARBA00023026"/>
    </source>
</evidence>
<dbReference type="RefSeq" id="WP_184608061.1">
    <property type="nucleotide sequence ID" value="NZ_BOOS01000010.1"/>
</dbReference>
<comment type="subcellular location">
    <subcellularLocation>
        <location evidence="1">Secreted</location>
    </subcellularLocation>
</comment>
<dbReference type="SUPFAM" id="SSF69318">
    <property type="entry name" value="Integrin alpha N-terminal domain"/>
    <property type="match status" value="1"/>
</dbReference>
<dbReference type="Pfam" id="PF16309">
    <property type="entry name" value="DUF4951"/>
    <property type="match status" value="1"/>
</dbReference>
<dbReference type="Gene3D" id="4.10.640.20">
    <property type="match status" value="1"/>
</dbReference>
<feature type="region of interest" description="Disordered" evidence="5">
    <location>
        <begin position="910"/>
        <end position="974"/>
    </location>
</feature>
<dbReference type="EMBL" id="JACHBR010000001">
    <property type="protein sequence ID" value="MBB5624736.1"/>
    <property type="molecule type" value="Genomic_DNA"/>
</dbReference>
<dbReference type="GO" id="GO:0005576">
    <property type="term" value="C:extracellular region"/>
    <property type="evidence" value="ECO:0007669"/>
    <property type="project" value="UniProtKB-SubCell"/>
</dbReference>
<name>A0A7W8YZM3_9ACTN</name>
<feature type="region of interest" description="Disordered" evidence="5">
    <location>
        <begin position="1"/>
        <end position="106"/>
    </location>
</feature>
<feature type="domain" description="Insecticide toxin TcdB middle/N-terminal" evidence="7">
    <location>
        <begin position="783"/>
        <end position="914"/>
    </location>
</feature>
<evidence type="ECO:0000313" key="9">
    <source>
        <dbReference type="Proteomes" id="UP000588112"/>
    </source>
</evidence>
<evidence type="ECO:0000256" key="1">
    <source>
        <dbReference type="ARBA" id="ARBA00004613"/>
    </source>
</evidence>
<sequence>MQPLPPPGAPVPGSVSGTDAFGTAFGTTSGSASGTTSGTAPGTGAPGTAAAAVQPDGPGPSWPQGPAAPPALSVPKGGGAIRGLGEKFSANPATGTGTLTVPIPTTPGRSGFGPRLALHYDSVAGNGPVGLGWTLGLPMITRKTDKGLPRYQDATPGSEGLSGDGEDVFVLSGAEDLVPVLSSDGARWRRRPVHRMEGGRRYRVERYRPRVEGQYARVERWTAVESGEQHWRTITADGVTHHFGLTARSRIADPDAPGRVFTWLLSRSHDTSGNLVLYEYKPEDDAGVDLGLPHERRRSPAARTANRYLKRVRYGNRTPYTPTPVPDPHESTPSAGIDGDLARGDVGEWLFEVVLDYGEHDGDAPTPREDREWSRRADPFSSYRAGFEVRTYRLCRRVLMFHHFPGEPGVGEDCLVRATELAYRGDPGRGERVLTVLEAVRPWGYRRRDDGGYVRRGMPPVEFGYATHGADTGPHVADPGPLATLPGAESVPPGTVPARWADLDGDGLPGILADQGGTWFYAANLGEGRFAAPRQVATLPSGAALPGWPAGPALRSAARRAAASATLADLDGDGRLEFVRLSGPAPGYVERDGKGGWSAFAPFERRPTADVTAPYTQLADLTGDGLADLLVTQDDGVTWYPGRGLAGFDPARRAFFAGADPLTGVWEPLLLHTDPTEAVYLADMSGDGLADLVRVRPGEVRYHPNLGYGRFGSAVVMDHSPWLDGPGAFDQRRVRLADVDGSGTTDLLYLHADGVHIYPNAAGNAFADRRVLGPGFPRADSLADVAVLDLLGRGTACLVWWSPLPVETGRRLRYLDLTGGVKPHLLTRVRNNLGAETLLTYASSTRFGLADRAAGRPWRTRLPFPVHVVERVEVRDLITRTRRVSRYVYHDGRYDGEEREFTGFGMVEQYDDETFPTPSGPGGELRPPDPTPTAGDAPVNDHAQLAENPAHQDDAWTGRAVPGTGHARISGGPLGGERSLLGEAMAEQVSPDISEYVRVPPVLTRTWFHTGDPDLTLPDPFPGDPPAPRHAIPSAVRLPGGQDVPWPVGREDDRQAWRALRGVALRRETYGLDGAAAQEVPYESVHSAYTVELLQPRTAGQPYAVLARHPRETVTVHRERGDDPRIGHELVLAVDDFGQATHTLTAAYGRHPGAGRRTAPELSPEDVARQQRTHLMEQRTEYTNAVDGPDAYRAPQPAQRREAEILGLRPTGPLFTLKTLTTALRDPSRLQEVPFTEWDTGARLGEVPSAEWDTGARLEVSPAGWDTGARLEEVLPAAWEAGARAAARPARREVGRARIFYRADDLGGRLPLGVQESRGLPDQAYRLALTPDVVRALYGGRVDGAALAAAGYAADEHGWWTPSGRARHAPPGEDELAAAVAHFFVPRVFLDPFDAATTVDYDRYDLLPLSTRDALGNVASAGERDAEGRVRGGGLDYRVLQPRLISDPNGNRVAVAFDARGLVAGTAILGRADDPTGDSLDGFDPDPDEATVLGYFADPRDLAGPLLGRATGRLLTDPFAFARDRDAVRPHPPAAAALARERHAGDLGAESPVQQTFTYSDGFGREIQTKSPAEPAPDRPGQARWAGSGWTVFTTKGKPLRTYEPFFSPTHLYEPDRRHGVSSVRCYDALERVVALLHPDGTWSKQVLAPWRQVAWDVNDTVLLDPARDPDVGGLLAPLVRAEERAGWRRWYPPRASGELGPQERRAALLAAGHAATPVTTDFDALARACRVVAHNRLDPDPRGPAGADSAGRAGAVDVWYATRNLLDAEGTVRAVVDPLGRTVARNDVDLLSRGGLAGDMDAGERRQLLDVTGVPVITWDARGHRTRVELDALRRPVRSLVSGGALTGEILRELVVYGESVPGGERRNLRTRVAERRDGAGVATFDAYDAQGNLARTTRRLTAGFQDLPDWSGDVELEARPHVSLTRHDALNRPVELTLPDGTVQRLAYNAANLLERLDATLPDIPDPGGRPDAEGGAEGGREETFVAGVEYNARGQRVEVRHGNGVSTRYTYDPRTFRLVRQHTSAAGGAGARGREVLQDLRFFHDPAGNIVRAEDHARQDVFFRNRHVEPHASYRYDALYRLVEATGREHLGQIGGPPARAGLSPVPHPADGAALARYTQRFRYDPVGNLLRVTHRNAADSATGWTREYVYDQPSRLEPGRTGNRLGGLGDERRFSYDEHGDTVHLPGVGDLAWTPEDQISQVSRVADGGTQTTHYVYDASGRRVRAVTIRRSSSGPASPVHERVYLGGYEIARAFTPDGGVEVRRDTVHVLDGERRVALVETRAAGRDRGPVRLVRYQMDDQLGSARLELDDEARVLSAEEYHPYGTTALFAAAPGVEAPKRYRYTGKERDPETGLYYYGARYYAPWLGRWVSCDPAGLTAGLNRYEYVQGRPIIANDPDGAFLNFIVQAVVGAAIGAVVGGGVEAIRQLVTEGKISDWGRVGAAAAGGAVTGAIAGLTGGASLGVQAAGVAVGAAAGGIVTRAINGERQTVGAVVVDAAIGLVTFGVIKGAGAGIRALRAPAASGAASGGAAAGGEAAAGRAAGGGGGAGARSVATRAAAGEIPPKPSVPPWPEQFKNLNEFGKAFGWGSQLSREESRALARAFPQGRLQELGLTREMLEQWRAFYRYLERFEPRNPTAPGRAAFLDELMTRFFPTPGQAAAGAATPAAAGAVAAGAQRHEDDGAAPAGPASAASPGGGGQPGAGQTDQPGATPGGRSGGGGAAGQGERGSDGGPLQLRRRLDTPGGSRIQLFPGTWNGPATTPNPRAVEPAPATPVLELRF</sequence>
<evidence type="ECO:0000256" key="5">
    <source>
        <dbReference type="SAM" id="MobiDB-lite"/>
    </source>
</evidence>
<dbReference type="InterPro" id="IPR038343">
    <property type="entry name" value="DUF4951_sf"/>
</dbReference>
<dbReference type="Pfam" id="PF12256">
    <property type="entry name" value="TcdB_toxin_midN"/>
    <property type="match status" value="1"/>
</dbReference>
<keyword evidence="9" id="KW-1185">Reference proteome</keyword>
<feature type="compositionally biased region" description="Low complexity" evidence="5">
    <location>
        <begin position="2690"/>
        <end position="2700"/>
    </location>
</feature>
<feature type="region of interest" description="Disordered" evidence="5">
    <location>
        <begin position="1962"/>
        <end position="1982"/>
    </location>
</feature>
<feature type="compositionally biased region" description="Pro residues" evidence="5">
    <location>
        <begin position="1"/>
        <end position="10"/>
    </location>
</feature>
<accession>A0A7W8YZM3</accession>
<dbReference type="PANTHER" id="PTHR32305">
    <property type="match status" value="1"/>
</dbReference>
<dbReference type="PRINTS" id="PR01341">
    <property type="entry name" value="SALSPVBPROT"/>
</dbReference>
<dbReference type="InterPro" id="IPR022385">
    <property type="entry name" value="Rhs_assc_core"/>
</dbReference>
<dbReference type="InterPro" id="IPR022045">
    <property type="entry name" value="TcdB_toxin_mid/N"/>
</dbReference>
<gene>
    <name evidence="8" type="ORF">BJ981_000435</name>
</gene>
<feature type="domain" description="Insecticide toxin TcdB middle/C-terminal" evidence="6">
    <location>
        <begin position="1056"/>
        <end position="1187"/>
    </location>
</feature>
<evidence type="ECO:0000313" key="8">
    <source>
        <dbReference type="EMBL" id="MBB5624736.1"/>
    </source>
</evidence>
<feature type="compositionally biased region" description="Gly residues" evidence="5">
    <location>
        <begin position="2718"/>
        <end position="2733"/>
    </location>
</feature>
<dbReference type="InterPro" id="IPR028994">
    <property type="entry name" value="Integrin_alpha_N"/>
</dbReference>
<protein>
    <submittedName>
        <fullName evidence="8">RHS repeat-associated protein</fullName>
    </submittedName>
</protein>
<comment type="caution">
    <text evidence="8">The sequence shown here is derived from an EMBL/GenBank/DDBJ whole genome shotgun (WGS) entry which is preliminary data.</text>
</comment>
<dbReference type="Gene3D" id="2.180.10.10">
    <property type="entry name" value="RHS repeat-associated core"/>
    <property type="match status" value="1"/>
</dbReference>
<evidence type="ECO:0000256" key="2">
    <source>
        <dbReference type="ARBA" id="ARBA00022525"/>
    </source>
</evidence>
<keyword evidence="3" id="KW-0732">Signal</keyword>
<dbReference type="NCBIfam" id="TIGR03696">
    <property type="entry name" value="Rhs_assc_core"/>
    <property type="match status" value="1"/>
</dbReference>
<dbReference type="GO" id="GO:0005737">
    <property type="term" value="C:cytoplasm"/>
    <property type="evidence" value="ECO:0007669"/>
    <property type="project" value="InterPro"/>
</dbReference>
<evidence type="ECO:0000259" key="6">
    <source>
        <dbReference type="Pfam" id="PF12255"/>
    </source>
</evidence>
<evidence type="ECO:0000256" key="3">
    <source>
        <dbReference type="ARBA" id="ARBA00022729"/>
    </source>
</evidence>
<dbReference type="InterPro" id="IPR050708">
    <property type="entry name" value="T6SS_VgrG/RHS"/>
</dbReference>
<dbReference type="Proteomes" id="UP000588112">
    <property type="component" value="Unassembled WGS sequence"/>
</dbReference>
<organism evidence="8 9">
    <name type="scientific">Sphaerisporangium krabiense</name>
    <dbReference type="NCBI Taxonomy" id="763782"/>
    <lineage>
        <taxon>Bacteria</taxon>
        <taxon>Bacillati</taxon>
        <taxon>Actinomycetota</taxon>
        <taxon>Actinomycetes</taxon>
        <taxon>Streptosporangiales</taxon>
        <taxon>Streptosporangiaceae</taxon>
        <taxon>Sphaerisporangium</taxon>
    </lineage>
</organism>
<feature type="compositionally biased region" description="Basic and acidic residues" evidence="5">
    <location>
        <begin position="1971"/>
        <end position="1982"/>
    </location>
</feature>
<evidence type="ECO:0000259" key="7">
    <source>
        <dbReference type="Pfam" id="PF12256"/>
    </source>
</evidence>
<dbReference type="InterPro" id="IPR022044">
    <property type="entry name" value="TcdB_toxin_mid/C"/>
</dbReference>
<reference evidence="8 9" key="1">
    <citation type="submission" date="2020-08" db="EMBL/GenBank/DDBJ databases">
        <title>Sequencing the genomes of 1000 actinobacteria strains.</title>
        <authorList>
            <person name="Klenk H.-P."/>
        </authorList>
    </citation>
    <scope>NUCLEOTIDE SEQUENCE [LARGE SCALE GENOMIC DNA]</scope>
    <source>
        <strain evidence="8 9">DSM 45790</strain>
    </source>
</reference>
<keyword evidence="4" id="KW-0843">Virulence</keyword>
<dbReference type="Pfam" id="PF12255">
    <property type="entry name" value="TcdB_toxin_midC"/>
    <property type="match status" value="1"/>
</dbReference>
<dbReference type="Pfam" id="PF13517">
    <property type="entry name" value="FG-GAP_3"/>
    <property type="match status" value="1"/>
</dbReference>